<feature type="region of interest" description="Disordered" evidence="1">
    <location>
        <begin position="306"/>
        <end position="368"/>
    </location>
</feature>
<dbReference type="EMBL" id="ML119242">
    <property type="protein sequence ID" value="RPB06665.1"/>
    <property type="molecule type" value="Genomic_DNA"/>
</dbReference>
<proteinExistence type="predicted"/>
<keyword evidence="3" id="KW-1185">Reference proteome</keyword>
<reference evidence="2 3" key="1">
    <citation type="journal article" date="2018" name="Nat. Ecol. Evol.">
        <title>Pezizomycetes genomes reveal the molecular basis of ectomycorrhizal truffle lifestyle.</title>
        <authorList>
            <person name="Murat C."/>
            <person name="Payen T."/>
            <person name="Noel B."/>
            <person name="Kuo A."/>
            <person name="Morin E."/>
            <person name="Chen J."/>
            <person name="Kohler A."/>
            <person name="Krizsan K."/>
            <person name="Balestrini R."/>
            <person name="Da Silva C."/>
            <person name="Montanini B."/>
            <person name="Hainaut M."/>
            <person name="Levati E."/>
            <person name="Barry K.W."/>
            <person name="Belfiori B."/>
            <person name="Cichocki N."/>
            <person name="Clum A."/>
            <person name="Dockter R.B."/>
            <person name="Fauchery L."/>
            <person name="Guy J."/>
            <person name="Iotti M."/>
            <person name="Le Tacon F."/>
            <person name="Lindquist E.A."/>
            <person name="Lipzen A."/>
            <person name="Malagnac F."/>
            <person name="Mello A."/>
            <person name="Molinier V."/>
            <person name="Miyauchi S."/>
            <person name="Poulain J."/>
            <person name="Riccioni C."/>
            <person name="Rubini A."/>
            <person name="Sitrit Y."/>
            <person name="Splivallo R."/>
            <person name="Traeger S."/>
            <person name="Wang M."/>
            <person name="Zifcakova L."/>
            <person name="Wipf D."/>
            <person name="Zambonelli A."/>
            <person name="Paolocci F."/>
            <person name="Nowrousian M."/>
            <person name="Ottonello S."/>
            <person name="Baldrian P."/>
            <person name="Spatafora J.W."/>
            <person name="Henrissat B."/>
            <person name="Nagy L.G."/>
            <person name="Aury J.M."/>
            <person name="Wincker P."/>
            <person name="Grigoriev I.V."/>
            <person name="Bonfante P."/>
            <person name="Martin F.M."/>
        </authorList>
    </citation>
    <scope>NUCLEOTIDE SEQUENCE [LARGE SCALE GENOMIC DNA]</scope>
    <source>
        <strain evidence="2 3">CCBAS932</strain>
    </source>
</reference>
<accession>A0A3N4KLJ6</accession>
<name>A0A3N4KLJ6_9PEZI</name>
<dbReference type="Proteomes" id="UP000277580">
    <property type="component" value="Unassembled WGS sequence"/>
</dbReference>
<evidence type="ECO:0000313" key="3">
    <source>
        <dbReference type="Proteomes" id="UP000277580"/>
    </source>
</evidence>
<evidence type="ECO:0000313" key="2">
    <source>
        <dbReference type="EMBL" id="RPB06665.1"/>
    </source>
</evidence>
<feature type="compositionally biased region" description="Low complexity" evidence="1">
    <location>
        <begin position="344"/>
        <end position="365"/>
    </location>
</feature>
<organism evidence="2 3">
    <name type="scientific">Morchella conica CCBAS932</name>
    <dbReference type="NCBI Taxonomy" id="1392247"/>
    <lineage>
        <taxon>Eukaryota</taxon>
        <taxon>Fungi</taxon>
        <taxon>Dikarya</taxon>
        <taxon>Ascomycota</taxon>
        <taxon>Pezizomycotina</taxon>
        <taxon>Pezizomycetes</taxon>
        <taxon>Pezizales</taxon>
        <taxon>Morchellaceae</taxon>
        <taxon>Morchella</taxon>
    </lineage>
</organism>
<evidence type="ECO:0000256" key="1">
    <source>
        <dbReference type="SAM" id="MobiDB-lite"/>
    </source>
</evidence>
<dbReference type="InParanoid" id="A0A3N4KLJ6"/>
<protein>
    <submittedName>
        <fullName evidence="2">Uncharacterized protein</fullName>
    </submittedName>
</protein>
<feature type="region of interest" description="Disordered" evidence="1">
    <location>
        <begin position="171"/>
        <end position="191"/>
    </location>
</feature>
<gene>
    <name evidence="2" type="ORF">P167DRAFT_609948</name>
</gene>
<dbReference type="OrthoDB" id="20872at2759"/>
<dbReference type="AlphaFoldDB" id="A0A3N4KLJ6"/>
<sequence length="405" mass="44664">MSSLPAPPPLRLANDLITACTTHFSNFSQLRGKRKNSNHRKPLCHEFGRFRLWAHGFKGVMPECDYLLDEVLQEAIYLKEPTIMLLASFAGCLLADCLSKVGNDNTRGQLELSLSHVNREYPNLEVPLSREWNTQVAAIGEFRKCVDDLFDMLPTLDNVLETIQERGRHRVKAVEGDQTPPQTTPTTEGAVDVPCVPGVGYRYQSLGSVYALPTGMSSTALPLTAGERQDMGDSLSEEMEDPLDKAAREEISAHPKLVEGVHHDIYQRYIKDRFPQAIEELDIESFAKGNVECYERLIKCVEEEASLARNPKPPPSSGVPQTIGDSGVGSSLPRTMLPPPPPTALLAPPGSISSSSQSTICSTSSEPRNRRLVPRIPEHSQFSTGFKCAFCGGAQRPTRTSHAWR</sequence>
<feature type="compositionally biased region" description="Low complexity" evidence="1">
    <location>
        <begin position="178"/>
        <end position="187"/>
    </location>
</feature>